<evidence type="ECO:0000313" key="14">
    <source>
        <dbReference type="Proteomes" id="UP000611945"/>
    </source>
</evidence>
<dbReference type="PANTHER" id="PTHR32089:SF119">
    <property type="entry name" value="METHYL-ACCEPTING CHEMOTAXIS PROTEIN CTPL"/>
    <property type="match status" value="1"/>
</dbReference>
<feature type="transmembrane region" description="Helical" evidence="10">
    <location>
        <begin position="21"/>
        <end position="39"/>
    </location>
</feature>
<accession>A0ABR8TS47</accession>
<dbReference type="Pfam" id="PF00015">
    <property type="entry name" value="MCPsignal"/>
    <property type="match status" value="1"/>
</dbReference>
<evidence type="ECO:0000256" key="10">
    <source>
        <dbReference type="SAM" id="Phobius"/>
    </source>
</evidence>
<evidence type="ECO:0000256" key="2">
    <source>
        <dbReference type="ARBA" id="ARBA00022475"/>
    </source>
</evidence>
<keyword evidence="4 10" id="KW-0812">Transmembrane</keyword>
<evidence type="ECO:0000256" key="6">
    <source>
        <dbReference type="ARBA" id="ARBA00023136"/>
    </source>
</evidence>
<feature type="transmembrane region" description="Helical" evidence="10">
    <location>
        <begin position="320"/>
        <end position="346"/>
    </location>
</feature>
<reference evidence="13 14" key="1">
    <citation type="submission" date="2020-08" db="EMBL/GenBank/DDBJ databases">
        <title>A Genomic Blueprint of the Chicken Gut Microbiome.</title>
        <authorList>
            <person name="Gilroy R."/>
            <person name="Ravi A."/>
            <person name="Getino M."/>
            <person name="Pursley I."/>
            <person name="Horton D.L."/>
            <person name="Alikhan N.-F."/>
            <person name="Baker D."/>
            <person name="Gharbi K."/>
            <person name="Hall N."/>
            <person name="Watson M."/>
            <person name="Adriaenssens E.M."/>
            <person name="Foster-Nyarko E."/>
            <person name="Jarju S."/>
            <person name="Secka A."/>
            <person name="Antonio M."/>
            <person name="Oren A."/>
            <person name="Chaudhuri R."/>
            <person name="La Ragione R.M."/>
            <person name="Hildebrand F."/>
            <person name="Pallen M.J."/>
        </authorList>
    </citation>
    <scope>NUCLEOTIDE SEQUENCE [LARGE SCALE GENOMIC DNA]</scope>
    <source>
        <strain evidence="13 14">Sa2CUA2</strain>
    </source>
</reference>
<dbReference type="PROSITE" id="PS50111">
    <property type="entry name" value="CHEMOTAXIS_TRANSDUC_2"/>
    <property type="match status" value="1"/>
</dbReference>
<protein>
    <submittedName>
        <fullName evidence="13">HAMP domain-containing protein</fullName>
    </submittedName>
</protein>
<evidence type="ECO:0000259" key="11">
    <source>
        <dbReference type="PROSITE" id="PS50111"/>
    </source>
</evidence>
<feature type="domain" description="HAMP" evidence="12">
    <location>
        <begin position="343"/>
        <end position="395"/>
    </location>
</feature>
<evidence type="ECO:0000256" key="7">
    <source>
        <dbReference type="ARBA" id="ARBA00023224"/>
    </source>
</evidence>
<feature type="domain" description="Methyl-accepting transducer" evidence="11">
    <location>
        <begin position="400"/>
        <end position="636"/>
    </location>
</feature>
<dbReference type="Pfam" id="PF00672">
    <property type="entry name" value="HAMP"/>
    <property type="match status" value="1"/>
</dbReference>
<evidence type="ECO:0000256" key="5">
    <source>
        <dbReference type="ARBA" id="ARBA00022989"/>
    </source>
</evidence>
<gene>
    <name evidence="13" type="ORF">H9642_15560</name>
</gene>
<dbReference type="SMART" id="SM00283">
    <property type="entry name" value="MA"/>
    <property type="match status" value="1"/>
</dbReference>
<dbReference type="EMBL" id="JACSQG010000010">
    <property type="protein sequence ID" value="MBD7978601.1"/>
    <property type="molecule type" value="Genomic_DNA"/>
</dbReference>
<evidence type="ECO:0000259" key="12">
    <source>
        <dbReference type="PROSITE" id="PS50885"/>
    </source>
</evidence>
<keyword evidence="2" id="KW-1003">Cell membrane</keyword>
<dbReference type="SMART" id="SM00304">
    <property type="entry name" value="HAMP"/>
    <property type="match status" value="1"/>
</dbReference>
<dbReference type="PROSITE" id="PS50885">
    <property type="entry name" value="HAMP"/>
    <property type="match status" value="1"/>
</dbReference>
<comment type="similarity">
    <text evidence="8">Belongs to the methyl-accepting chemotaxis (MCP) protein family.</text>
</comment>
<dbReference type="CDD" id="cd11386">
    <property type="entry name" value="MCP_signal"/>
    <property type="match status" value="1"/>
</dbReference>
<evidence type="ECO:0000256" key="8">
    <source>
        <dbReference type="ARBA" id="ARBA00029447"/>
    </source>
</evidence>
<evidence type="ECO:0000256" key="4">
    <source>
        <dbReference type="ARBA" id="ARBA00022692"/>
    </source>
</evidence>
<sequence>MKRLFWPAEALMNRLNYPLKFGVVGLLVLMAFAALMLTITEQFTATINRSQSELIALDLSRPLSTVVELTQQHRGLSARVLGGDDGVVEQRRTREKEVDAALETLTAALDDYLLGQHQWQSLKTAWLTIKREGSGWSRERNYEAHTTLIDNLLRFQTLFADAYGLTFDPEPETYYLMTVAVNRLPYLLERLGRLRALGSGVLAQRQIEDRERSALIVLSEEIKAAMRSMEDSIAKVVSLHPELKEQLERAMAILQARNDAIGAVVEEVVYEGDFEGASADRFFAMTTEAIGIGYEQMYSVFLPELDALLKQRIADAEHEYYLNLAIFLLLLSIVGYLSVGAWLAVLGSIHALRLGSTQLASGDLTARIDLKARDELRVVAGSFNEMAETMGNLIARIKGNSDQVADSAHTLAAATGQIRVASQNQSDAASSMAAAVEQMTVGIEQIAHNAGKADSLANRSGELSREGGKLVGAVVEDISEIAQSVSNSARSVAELGERSEQIGTIVAVISGIAAQTNLLALNAAIEAARAGEQGRGFAVVADEVRKLAERTANSTEEIGAMVKAIQEGTQAAVKGMEQGVLRVNEGVMRARQTGEAMDEIYTAANQVMSTVVEISSALREQSAASAEIAEQVSMIARMAEENDEAVGSNHQTASRLGDLADTLRQNVSRFKAS</sequence>
<comment type="caution">
    <text evidence="13">The sequence shown here is derived from an EMBL/GenBank/DDBJ whole genome shotgun (WGS) entry which is preliminary data.</text>
</comment>
<organism evidence="13 14">
    <name type="scientific">Serpens gallinarum</name>
    <dbReference type="NCBI Taxonomy" id="2763075"/>
    <lineage>
        <taxon>Bacteria</taxon>
        <taxon>Pseudomonadati</taxon>
        <taxon>Pseudomonadota</taxon>
        <taxon>Gammaproteobacteria</taxon>
        <taxon>Pseudomonadales</taxon>
        <taxon>Pseudomonadaceae</taxon>
        <taxon>Pseudomonas</taxon>
    </lineage>
</organism>
<keyword evidence="7 9" id="KW-0807">Transducer</keyword>
<evidence type="ECO:0000256" key="1">
    <source>
        <dbReference type="ARBA" id="ARBA00004651"/>
    </source>
</evidence>
<keyword evidence="6 10" id="KW-0472">Membrane</keyword>
<proteinExistence type="inferred from homology"/>
<dbReference type="CDD" id="cd06225">
    <property type="entry name" value="HAMP"/>
    <property type="match status" value="1"/>
</dbReference>
<dbReference type="SUPFAM" id="SSF58104">
    <property type="entry name" value="Methyl-accepting chemotaxis protein (MCP) signaling domain"/>
    <property type="match status" value="1"/>
</dbReference>
<dbReference type="Gene3D" id="1.10.287.950">
    <property type="entry name" value="Methyl-accepting chemotaxis protein"/>
    <property type="match status" value="1"/>
</dbReference>
<keyword evidence="3" id="KW-0488">Methylation</keyword>
<dbReference type="InterPro" id="IPR004089">
    <property type="entry name" value="MCPsignal_dom"/>
</dbReference>
<dbReference type="PANTHER" id="PTHR32089">
    <property type="entry name" value="METHYL-ACCEPTING CHEMOTAXIS PROTEIN MCPB"/>
    <property type="match status" value="1"/>
</dbReference>
<keyword evidence="5 10" id="KW-1133">Transmembrane helix</keyword>
<comment type="subcellular location">
    <subcellularLocation>
        <location evidence="1">Cell membrane</location>
        <topology evidence="1">Multi-pass membrane protein</topology>
    </subcellularLocation>
</comment>
<evidence type="ECO:0000256" key="3">
    <source>
        <dbReference type="ARBA" id="ARBA00022481"/>
    </source>
</evidence>
<evidence type="ECO:0000256" key="9">
    <source>
        <dbReference type="PROSITE-ProRule" id="PRU00284"/>
    </source>
</evidence>
<dbReference type="InterPro" id="IPR003660">
    <property type="entry name" value="HAMP_dom"/>
</dbReference>
<evidence type="ECO:0000313" key="13">
    <source>
        <dbReference type="EMBL" id="MBD7978601.1"/>
    </source>
</evidence>
<dbReference type="Proteomes" id="UP000611945">
    <property type="component" value="Unassembled WGS sequence"/>
</dbReference>
<keyword evidence="14" id="KW-1185">Reference proteome</keyword>
<name>A0ABR8TS47_9PSED</name>